<dbReference type="EC" id="2.7.11.1" evidence="1"/>
<feature type="binding site" evidence="9">
    <location>
        <position position="39"/>
    </location>
    <ligand>
        <name>ATP</name>
        <dbReference type="ChEBI" id="CHEBI:30616"/>
    </ligand>
</feature>
<feature type="transmembrane region" description="Helical" evidence="11">
    <location>
        <begin position="324"/>
        <end position="347"/>
    </location>
</feature>
<dbReference type="PANTHER" id="PTHR43289:SF34">
    <property type="entry name" value="SERINE_THREONINE-PROTEIN KINASE YBDM-RELATED"/>
    <property type="match status" value="1"/>
</dbReference>
<keyword evidence="4 9" id="KW-0547">Nucleotide-binding</keyword>
<dbReference type="OrthoDB" id="9788659at2"/>
<dbReference type="InterPro" id="IPR017441">
    <property type="entry name" value="Protein_kinase_ATP_BS"/>
</dbReference>
<feature type="region of interest" description="Disordered" evidence="10">
    <location>
        <begin position="551"/>
        <end position="599"/>
    </location>
</feature>
<comment type="catalytic activity">
    <reaction evidence="7">
        <text>L-threonyl-[protein] + ATP = O-phospho-L-threonyl-[protein] + ADP + H(+)</text>
        <dbReference type="Rhea" id="RHEA:46608"/>
        <dbReference type="Rhea" id="RHEA-COMP:11060"/>
        <dbReference type="Rhea" id="RHEA-COMP:11605"/>
        <dbReference type="ChEBI" id="CHEBI:15378"/>
        <dbReference type="ChEBI" id="CHEBI:30013"/>
        <dbReference type="ChEBI" id="CHEBI:30616"/>
        <dbReference type="ChEBI" id="CHEBI:61977"/>
        <dbReference type="ChEBI" id="CHEBI:456216"/>
        <dbReference type="EC" id="2.7.11.1"/>
    </reaction>
</comment>
<evidence type="ECO:0000256" key="5">
    <source>
        <dbReference type="ARBA" id="ARBA00022777"/>
    </source>
</evidence>
<dbReference type="GO" id="GO:0004674">
    <property type="term" value="F:protein serine/threonine kinase activity"/>
    <property type="evidence" value="ECO:0007669"/>
    <property type="project" value="UniProtKB-KW"/>
</dbReference>
<dbReference type="InterPro" id="IPR011009">
    <property type="entry name" value="Kinase-like_dom_sf"/>
</dbReference>
<evidence type="ECO:0000256" key="9">
    <source>
        <dbReference type="PROSITE-ProRule" id="PRU10141"/>
    </source>
</evidence>
<evidence type="ECO:0000256" key="6">
    <source>
        <dbReference type="ARBA" id="ARBA00022840"/>
    </source>
</evidence>
<dbReference type="Pfam" id="PF03793">
    <property type="entry name" value="PASTA"/>
    <property type="match status" value="3"/>
</dbReference>
<evidence type="ECO:0000256" key="11">
    <source>
        <dbReference type="SAM" id="Phobius"/>
    </source>
</evidence>
<dbReference type="PROSITE" id="PS50011">
    <property type="entry name" value="PROTEIN_KINASE_DOM"/>
    <property type="match status" value="1"/>
</dbReference>
<dbReference type="PROSITE" id="PS00108">
    <property type="entry name" value="PROTEIN_KINASE_ST"/>
    <property type="match status" value="1"/>
</dbReference>
<sequence>MEGQVLGNRYTLLEKIGGGGMAVVYKSKDTLLNRFVAIKVLRAEFSTDEEFVKRFNVEAQSVASLSHPNVVSIYDVGYQNNIHYIVMEYVDGLTLKEYINKNGALDWQEAIKISIQICSAIEHAHKNNIVHRDIKPHNILMTKEGIAKVTDFGIARAVTSSTITMVGSTIGSVHYFSPEQARGGFIDDKSDLYSLGIVMYEMVTGRVPFDGDSPVAVALKHIQEIPPEPRKFMPSLPYGVNEIINKAVQKDQSLRYQSATAMIVDLNKVLVRPQGGFVGQNVASNQATIRMQPLNNSNIPNHNRNNTTNNYMEAKKQNKKNTTAYWLAGITSVLVIAIALFFTISLLSKGNKETYEIGNYKGKNFSLVEEELIAKGINYTEIWQENDDYEKGIILEQSLPAGTTYRDGKYTNLELIISKGPQMAKVPDVVEREKREAENEIKTAGLTSKFVNEYNDDIPAGYVIKTEPAADKELKVGSEVVIYVSNGTELKTVKVPNLVGKTETEAEKLLAESKLVLGKIIPAGVTKGIVDRQLPAAFEDVTEGDSVTIFLTPQDTAPPTDVVPPSDTTTNTEETGQKPADESSVETQTPPVTDAETIP</sequence>
<keyword evidence="6 9" id="KW-0067">ATP-binding</keyword>
<dbReference type="Gene3D" id="1.10.510.10">
    <property type="entry name" value="Transferase(Phosphotransferase) domain 1"/>
    <property type="match status" value="1"/>
</dbReference>
<feature type="compositionally biased region" description="Low complexity" evidence="10">
    <location>
        <begin position="552"/>
        <end position="572"/>
    </location>
</feature>
<evidence type="ECO:0000313" key="13">
    <source>
        <dbReference type="Proteomes" id="UP000306409"/>
    </source>
</evidence>
<dbReference type="CDD" id="cd14014">
    <property type="entry name" value="STKc_PknB_like"/>
    <property type="match status" value="1"/>
</dbReference>
<gene>
    <name evidence="12" type="primary">pknB</name>
    <name evidence="12" type="ORF">EHE19_011740</name>
</gene>
<organism evidence="12 13">
    <name type="scientific">Ruminiclostridium herbifermentans</name>
    <dbReference type="NCBI Taxonomy" id="2488810"/>
    <lineage>
        <taxon>Bacteria</taxon>
        <taxon>Bacillati</taxon>
        <taxon>Bacillota</taxon>
        <taxon>Clostridia</taxon>
        <taxon>Eubacteriales</taxon>
        <taxon>Oscillospiraceae</taxon>
        <taxon>Ruminiclostridium</taxon>
    </lineage>
</organism>
<keyword evidence="5 12" id="KW-0418">Kinase</keyword>
<evidence type="ECO:0000256" key="7">
    <source>
        <dbReference type="ARBA" id="ARBA00047899"/>
    </source>
</evidence>
<name>A0A4U7JBN8_9FIRM</name>
<dbReference type="FunFam" id="1.10.510.10:FF:000021">
    <property type="entry name" value="Serine/threonine protein kinase"/>
    <property type="match status" value="1"/>
</dbReference>
<evidence type="ECO:0000256" key="3">
    <source>
        <dbReference type="ARBA" id="ARBA00022679"/>
    </source>
</evidence>
<keyword evidence="13" id="KW-1185">Reference proteome</keyword>
<dbReference type="GO" id="GO:0005524">
    <property type="term" value="F:ATP binding"/>
    <property type="evidence" value="ECO:0007669"/>
    <property type="project" value="UniProtKB-UniRule"/>
</dbReference>
<dbReference type="RefSeq" id="WP_137698673.1">
    <property type="nucleotide sequence ID" value="NZ_CP061336.1"/>
</dbReference>
<dbReference type="KEGG" id="rher:EHE19_011740"/>
<dbReference type="PROSITE" id="PS51178">
    <property type="entry name" value="PASTA"/>
    <property type="match status" value="3"/>
</dbReference>
<comment type="catalytic activity">
    <reaction evidence="8">
        <text>L-seryl-[protein] + ATP = O-phospho-L-seryl-[protein] + ADP + H(+)</text>
        <dbReference type="Rhea" id="RHEA:17989"/>
        <dbReference type="Rhea" id="RHEA-COMP:9863"/>
        <dbReference type="Rhea" id="RHEA-COMP:11604"/>
        <dbReference type="ChEBI" id="CHEBI:15378"/>
        <dbReference type="ChEBI" id="CHEBI:29999"/>
        <dbReference type="ChEBI" id="CHEBI:30616"/>
        <dbReference type="ChEBI" id="CHEBI:83421"/>
        <dbReference type="ChEBI" id="CHEBI:456216"/>
        <dbReference type="EC" id="2.7.11.1"/>
    </reaction>
</comment>
<dbReference type="PROSITE" id="PS00107">
    <property type="entry name" value="PROTEIN_KINASE_ATP"/>
    <property type="match status" value="1"/>
</dbReference>
<keyword evidence="2" id="KW-0723">Serine/threonine-protein kinase</keyword>
<dbReference type="FunFam" id="3.30.200.20:FF:000035">
    <property type="entry name" value="Serine/threonine protein kinase Stk1"/>
    <property type="match status" value="1"/>
</dbReference>
<dbReference type="InterPro" id="IPR000719">
    <property type="entry name" value="Prot_kinase_dom"/>
</dbReference>
<dbReference type="Gene3D" id="3.30.200.20">
    <property type="entry name" value="Phosphorylase Kinase, domain 1"/>
    <property type="match status" value="1"/>
</dbReference>
<dbReference type="SUPFAM" id="SSF56112">
    <property type="entry name" value="Protein kinase-like (PK-like)"/>
    <property type="match status" value="1"/>
</dbReference>
<dbReference type="EMBL" id="CP061336">
    <property type="protein sequence ID" value="QNU65597.1"/>
    <property type="molecule type" value="Genomic_DNA"/>
</dbReference>
<dbReference type="Gene3D" id="3.30.10.20">
    <property type="match status" value="3"/>
</dbReference>
<dbReference type="CDD" id="cd06577">
    <property type="entry name" value="PASTA_pknB"/>
    <property type="match status" value="3"/>
</dbReference>
<evidence type="ECO:0000256" key="10">
    <source>
        <dbReference type="SAM" id="MobiDB-lite"/>
    </source>
</evidence>
<evidence type="ECO:0000256" key="2">
    <source>
        <dbReference type="ARBA" id="ARBA00022527"/>
    </source>
</evidence>
<dbReference type="SMART" id="SM00740">
    <property type="entry name" value="PASTA"/>
    <property type="match status" value="3"/>
</dbReference>
<dbReference type="InterPro" id="IPR005543">
    <property type="entry name" value="PASTA_dom"/>
</dbReference>
<keyword evidence="11" id="KW-1133">Transmembrane helix</keyword>
<proteinExistence type="predicted"/>
<dbReference type="SMART" id="SM00220">
    <property type="entry name" value="S_TKc"/>
    <property type="match status" value="1"/>
</dbReference>
<dbReference type="InterPro" id="IPR008271">
    <property type="entry name" value="Ser/Thr_kinase_AS"/>
</dbReference>
<dbReference type="NCBIfam" id="NF033483">
    <property type="entry name" value="PknB_PASTA_kin"/>
    <property type="match status" value="1"/>
</dbReference>
<dbReference type="Pfam" id="PF00069">
    <property type="entry name" value="Pkinase"/>
    <property type="match status" value="1"/>
</dbReference>
<evidence type="ECO:0000256" key="1">
    <source>
        <dbReference type="ARBA" id="ARBA00012513"/>
    </source>
</evidence>
<accession>A0A4U7JBN8</accession>
<keyword evidence="11" id="KW-0472">Membrane</keyword>
<dbReference type="Proteomes" id="UP000306409">
    <property type="component" value="Chromosome"/>
</dbReference>
<reference evidence="12 13" key="1">
    <citation type="submission" date="2020-09" db="EMBL/GenBank/DDBJ databases">
        <title>Characterization and genome sequencing of Ruminiclostridium sp. nov. MA18.</title>
        <authorList>
            <person name="Rettenmaier R."/>
            <person name="Kowollik M.-L."/>
            <person name="Liebl W."/>
            <person name="Zverlov V."/>
        </authorList>
    </citation>
    <scope>NUCLEOTIDE SEQUENCE [LARGE SCALE GENOMIC DNA]</scope>
    <source>
        <strain evidence="12 13">MA18</strain>
    </source>
</reference>
<evidence type="ECO:0000313" key="12">
    <source>
        <dbReference type="EMBL" id="QNU65597.1"/>
    </source>
</evidence>
<keyword evidence="11" id="KW-0812">Transmembrane</keyword>
<evidence type="ECO:0000256" key="4">
    <source>
        <dbReference type="ARBA" id="ARBA00022741"/>
    </source>
</evidence>
<protein>
    <recommendedName>
        <fullName evidence="1">non-specific serine/threonine protein kinase</fullName>
        <ecNumber evidence="1">2.7.11.1</ecNumber>
    </recommendedName>
</protein>
<keyword evidence="3" id="KW-0808">Transferase</keyword>
<evidence type="ECO:0000256" key="8">
    <source>
        <dbReference type="ARBA" id="ARBA00048679"/>
    </source>
</evidence>
<dbReference type="AlphaFoldDB" id="A0A4U7JBN8"/>
<dbReference type="PANTHER" id="PTHR43289">
    <property type="entry name" value="MITOGEN-ACTIVATED PROTEIN KINASE KINASE KINASE 20-RELATED"/>
    <property type="match status" value="1"/>
</dbReference>